<accession>A0A8S3ZI66</accession>
<reference evidence="2" key="1">
    <citation type="submission" date="2021-04" db="EMBL/GenBank/DDBJ databases">
        <authorList>
            <consortium name="Molecular Ecology Group"/>
        </authorList>
    </citation>
    <scope>NUCLEOTIDE SEQUENCE</scope>
</reference>
<dbReference type="SUPFAM" id="SSF50494">
    <property type="entry name" value="Trypsin-like serine proteases"/>
    <property type="match status" value="1"/>
</dbReference>
<dbReference type="Proteomes" id="UP000678393">
    <property type="component" value="Unassembled WGS sequence"/>
</dbReference>
<evidence type="ECO:0000256" key="1">
    <source>
        <dbReference type="SAM" id="MobiDB-lite"/>
    </source>
</evidence>
<comment type="caution">
    <text evidence="2">The sequence shown here is derived from an EMBL/GenBank/DDBJ whole genome shotgun (WGS) entry which is preliminary data.</text>
</comment>
<sequence>MHCLLLASNRDDDDGTVVSVFISDLKKKGIHECEVWTIDAEGHKQWERCKKNPGHLQFIPAKQFSFEHLPEAFRDEEVTAKLVVKYTSLDRPPGYPFHNYGGTDIPHTGSGFLYCYEYDEIYEYFDLNYMFCPCPECKETDAPRRQWGYVSVYTAKHVVYDTSEAEKTIVEVNFNDDNQDSGVRILYGINAISVSNQEEWTIMECVTHDRDLWVKLYKTYSYLLDLKDRVHEKYWESPSRLCLIVSHPHGWIKQVTFGKWIKRRVLQVDGNGDELSAYAYDTATCKGSSGAPVLILGMRGAQNGHRTWLSRHHVHSGYKGKYNVSGVESERNVEPDDQADSDGHGSG</sequence>
<name>A0A8S3ZI66_9EUPU</name>
<evidence type="ECO:0000313" key="3">
    <source>
        <dbReference type="Proteomes" id="UP000678393"/>
    </source>
</evidence>
<organism evidence="2 3">
    <name type="scientific">Candidula unifasciata</name>
    <dbReference type="NCBI Taxonomy" id="100452"/>
    <lineage>
        <taxon>Eukaryota</taxon>
        <taxon>Metazoa</taxon>
        <taxon>Spiralia</taxon>
        <taxon>Lophotrochozoa</taxon>
        <taxon>Mollusca</taxon>
        <taxon>Gastropoda</taxon>
        <taxon>Heterobranchia</taxon>
        <taxon>Euthyneura</taxon>
        <taxon>Panpulmonata</taxon>
        <taxon>Eupulmonata</taxon>
        <taxon>Stylommatophora</taxon>
        <taxon>Helicina</taxon>
        <taxon>Helicoidea</taxon>
        <taxon>Geomitridae</taxon>
        <taxon>Candidula</taxon>
    </lineage>
</organism>
<dbReference type="AlphaFoldDB" id="A0A8S3ZI66"/>
<keyword evidence="3" id="KW-1185">Reference proteome</keyword>
<protein>
    <submittedName>
        <fullName evidence="2">Uncharacterized protein</fullName>
    </submittedName>
</protein>
<dbReference type="InterPro" id="IPR009003">
    <property type="entry name" value="Peptidase_S1_PA"/>
</dbReference>
<evidence type="ECO:0000313" key="2">
    <source>
        <dbReference type="EMBL" id="CAG5128989.1"/>
    </source>
</evidence>
<dbReference type="OrthoDB" id="6040779at2759"/>
<proteinExistence type="predicted"/>
<dbReference type="EMBL" id="CAJHNH020003313">
    <property type="protein sequence ID" value="CAG5128989.1"/>
    <property type="molecule type" value="Genomic_DNA"/>
</dbReference>
<gene>
    <name evidence="2" type="ORF">CUNI_LOCUS14547</name>
</gene>
<feature type="region of interest" description="Disordered" evidence="1">
    <location>
        <begin position="324"/>
        <end position="347"/>
    </location>
</feature>